<keyword evidence="3 6" id="KW-0812">Transmembrane</keyword>
<feature type="transmembrane region" description="Helical" evidence="6">
    <location>
        <begin position="323"/>
        <end position="354"/>
    </location>
</feature>
<dbReference type="Proteomes" id="UP000887043">
    <property type="component" value="Unassembled WGS sequence"/>
</dbReference>
<feature type="transmembrane region" description="Helical" evidence="6">
    <location>
        <begin position="248"/>
        <end position="273"/>
    </location>
</feature>
<feature type="transmembrane region" description="Helical" evidence="6">
    <location>
        <begin position="40"/>
        <end position="59"/>
    </location>
</feature>
<keyword evidence="5 6" id="KW-0472">Membrane</keyword>
<feature type="transmembrane region" description="Helical" evidence="6">
    <location>
        <begin position="205"/>
        <end position="228"/>
    </location>
</feature>
<gene>
    <name evidence="8" type="ORF">PRRU23_08910</name>
</gene>
<proteinExistence type="predicted"/>
<dbReference type="GeneID" id="72479758"/>
<organism evidence="8 9">
    <name type="scientific">Segatella bryantii</name>
    <name type="common">Prevotella bryantii</name>
    <dbReference type="NCBI Taxonomy" id="77095"/>
    <lineage>
        <taxon>Bacteria</taxon>
        <taxon>Pseudomonadati</taxon>
        <taxon>Bacteroidota</taxon>
        <taxon>Bacteroidia</taxon>
        <taxon>Bacteroidales</taxon>
        <taxon>Prevotellaceae</taxon>
        <taxon>Segatella</taxon>
    </lineage>
</organism>
<evidence type="ECO:0000256" key="1">
    <source>
        <dbReference type="ARBA" id="ARBA00004651"/>
    </source>
</evidence>
<protein>
    <submittedName>
        <fullName evidence="8">Membrane protein</fullName>
    </submittedName>
</protein>
<feature type="transmembrane region" description="Helical" evidence="6">
    <location>
        <begin position="374"/>
        <end position="395"/>
    </location>
</feature>
<dbReference type="InterPro" id="IPR051449">
    <property type="entry name" value="ABC-2_transporter_component"/>
</dbReference>
<dbReference type="PANTHER" id="PTHR30294">
    <property type="entry name" value="MEMBRANE COMPONENT OF ABC TRANSPORTER YHHJ-RELATED"/>
    <property type="match status" value="1"/>
</dbReference>
<name>A0AA37MIP0_SEGBR</name>
<accession>A0AA37MIP0</accession>
<dbReference type="RefSeq" id="WP_006282393.1">
    <property type="nucleotide sequence ID" value="NZ_BPTR01000001.1"/>
</dbReference>
<reference evidence="8" key="1">
    <citation type="submission" date="2021-08" db="EMBL/GenBank/DDBJ databases">
        <title>Prevotella lacticifex sp. nov., isolated from rumen of cow.</title>
        <authorList>
            <person name="Shinkai T."/>
            <person name="Ikeyama N."/>
            <person name="Kumagai M."/>
            <person name="Ohmori H."/>
            <person name="Sakamoto M."/>
            <person name="Ohkuma M."/>
            <person name="Mitsumori M."/>
        </authorList>
    </citation>
    <scope>NUCLEOTIDE SEQUENCE</scope>
    <source>
        <strain evidence="8">DSM 11371</strain>
    </source>
</reference>
<evidence type="ECO:0000313" key="8">
    <source>
        <dbReference type="EMBL" id="GJG27191.1"/>
    </source>
</evidence>
<feature type="transmembrane region" description="Helical" evidence="6">
    <location>
        <begin position="285"/>
        <end position="311"/>
    </location>
</feature>
<evidence type="ECO:0000256" key="5">
    <source>
        <dbReference type="ARBA" id="ARBA00023136"/>
    </source>
</evidence>
<dbReference type="Pfam" id="PF12698">
    <property type="entry name" value="ABC2_membrane_3"/>
    <property type="match status" value="1"/>
</dbReference>
<evidence type="ECO:0000256" key="4">
    <source>
        <dbReference type="ARBA" id="ARBA00022989"/>
    </source>
</evidence>
<sequence length="406" mass="45620">MTEDREHTCLDSSKQKKANILQCIGRLAYREAGFITKNPVYLFCGVIFPIIVILFFTSLMNEGVPTDMPCGVVDLDNTSTTRELIRTLDSFESTQITDHYSNVAEARKAIQRGDIYAFIYFPEGTTRDLLGKRQPKISFYYSSVVMVAGNMLFKDLKTVSSLGSAAIGKAKLNMIGKSESEIMAFLQPTTVDLHMIGNPWANYNVYLSSVMIPGVLMLLMFLITTYSIGTELKFGLNHEWLAMANNNIWIALTGKLLFQFVIFFSIMMGYMWYLYGHLCFPHPGGLKVIILLAFLTVVAAQGFGVFAFGIAPSLRMSMSISSLWGVVGFSACGATFPVFAMDSIIEAVAQLFPLRHYYMIYQMNLFNGYPLSDAWWDITALTIFACLPILVTWHIKKAMVEYVYMP</sequence>
<evidence type="ECO:0000256" key="6">
    <source>
        <dbReference type="SAM" id="Phobius"/>
    </source>
</evidence>
<dbReference type="AlphaFoldDB" id="A0AA37MIP0"/>
<evidence type="ECO:0000256" key="3">
    <source>
        <dbReference type="ARBA" id="ARBA00022692"/>
    </source>
</evidence>
<dbReference type="GO" id="GO:0005886">
    <property type="term" value="C:plasma membrane"/>
    <property type="evidence" value="ECO:0007669"/>
    <property type="project" value="UniProtKB-SubCell"/>
</dbReference>
<dbReference type="Gene3D" id="3.40.1710.10">
    <property type="entry name" value="abc type-2 transporter like domain"/>
    <property type="match status" value="1"/>
</dbReference>
<comment type="subcellular location">
    <subcellularLocation>
        <location evidence="1">Cell membrane</location>
        <topology evidence="1">Multi-pass membrane protein</topology>
    </subcellularLocation>
</comment>
<evidence type="ECO:0000313" key="9">
    <source>
        <dbReference type="Proteomes" id="UP000887043"/>
    </source>
</evidence>
<keyword evidence="2" id="KW-1003">Cell membrane</keyword>
<dbReference type="GO" id="GO:0140359">
    <property type="term" value="F:ABC-type transporter activity"/>
    <property type="evidence" value="ECO:0007669"/>
    <property type="project" value="InterPro"/>
</dbReference>
<comment type="caution">
    <text evidence="8">The sequence shown here is derived from an EMBL/GenBank/DDBJ whole genome shotgun (WGS) entry which is preliminary data.</text>
</comment>
<feature type="domain" description="ABC-2 type transporter transmembrane" evidence="7">
    <location>
        <begin position="41"/>
        <end position="393"/>
    </location>
</feature>
<dbReference type="PANTHER" id="PTHR30294:SF47">
    <property type="entry name" value="INNER MEMBRANE TRANSPORT PERMEASE YHHJ"/>
    <property type="match status" value="1"/>
</dbReference>
<dbReference type="InterPro" id="IPR013525">
    <property type="entry name" value="ABC2_TM"/>
</dbReference>
<keyword evidence="4 6" id="KW-1133">Transmembrane helix</keyword>
<evidence type="ECO:0000259" key="7">
    <source>
        <dbReference type="Pfam" id="PF12698"/>
    </source>
</evidence>
<evidence type="ECO:0000256" key="2">
    <source>
        <dbReference type="ARBA" id="ARBA00022475"/>
    </source>
</evidence>
<dbReference type="EMBL" id="BPTR01000001">
    <property type="protein sequence ID" value="GJG27191.1"/>
    <property type="molecule type" value="Genomic_DNA"/>
</dbReference>